<name>A0ABD7HG40_9MYCO</name>
<feature type="transmembrane region" description="Helical" evidence="1">
    <location>
        <begin position="60"/>
        <end position="75"/>
    </location>
</feature>
<evidence type="ECO:0000313" key="2">
    <source>
        <dbReference type="EMBL" id="RIT26341.1"/>
    </source>
</evidence>
<reference evidence="2 3" key="1">
    <citation type="submission" date="2018-08" db="EMBL/GenBank/DDBJ databases">
        <title>Linezolid Resistance in Mycobacterium abscessus: MIC Distribution and Comprehensive Investigation of Resistance Mechanisms.</title>
        <authorList>
            <person name="Ye M."/>
            <person name="Xu L."/>
            <person name="Zou Y."/>
            <person name="Li B."/>
            <person name="Guo Q."/>
            <person name="Zhang Y."/>
            <person name="Zhan M."/>
            <person name="Xu B."/>
            <person name="Yu F."/>
            <person name="Zhang Z."/>
            <person name="Chu H."/>
        </authorList>
    </citation>
    <scope>NUCLEOTIDE SEQUENCE [LARGE SCALE GENOMIC DNA]</scope>
    <source>
        <strain evidence="2 3">G143</strain>
    </source>
</reference>
<dbReference type="EMBL" id="QXBN01000061">
    <property type="protein sequence ID" value="RIT26341.1"/>
    <property type="molecule type" value="Genomic_DNA"/>
</dbReference>
<keyword evidence="1" id="KW-0812">Transmembrane</keyword>
<feature type="transmembrane region" description="Helical" evidence="1">
    <location>
        <begin position="155"/>
        <end position="172"/>
    </location>
</feature>
<feature type="transmembrane region" description="Helical" evidence="1">
    <location>
        <begin position="95"/>
        <end position="113"/>
    </location>
</feature>
<sequence length="217" mass="23359">MAKSVPYASTSIASTPARCSIRPMIAKRAGHTDSAAVDDRLSRQNAPERQEMSMRNRSRAWFYWLVPATFLTHVVEELPRFPRWATKHFGTTTTQFYLASHAVLVPALVGASARGARQPSDSRAAFCATTVSAGLGVNAIFHIATTALFREYSPGVVTGAIGMLPAAVYTLYRTKRSRVLNDEQIVGAVLAGTAITTAVVGSLYVNMPRLGGKVETG</sequence>
<protein>
    <submittedName>
        <fullName evidence="2">HXXEE domain-containing protein</fullName>
    </submittedName>
</protein>
<proteinExistence type="predicted"/>
<keyword evidence="1" id="KW-1133">Transmembrane helix</keyword>
<feature type="transmembrane region" description="Helical" evidence="1">
    <location>
        <begin position="125"/>
        <end position="149"/>
    </location>
</feature>
<dbReference type="Proteomes" id="UP000284557">
    <property type="component" value="Unassembled WGS sequence"/>
</dbReference>
<gene>
    <name evidence="2" type="ORF">D2E76_27955</name>
</gene>
<keyword evidence="1" id="KW-0472">Membrane</keyword>
<dbReference type="InterPro" id="IPR025671">
    <property type="entry name" value="HXXEE"/>
</dbReference>
<feature type="transmembrane region" description="Helical" evidence="1">
    <location>
        <begin position="184"/>
        <end position="205"/>
    </location>
</feature>
<dbReference type="AlphaFoldDB" id="A0ABD7HG40"/>
<evidence type="ECO:0000313" key="3">
    <source>
        <dbReference type="Proteomes" id="UP000284557"/>
    </source>
</evidence>
<organism evidence="2 3">
    <name type="scientific">Mycobacteroides abscessus</name>
    <dbReference type="NCBI Taxonomy" id="36809"/>
    <lineage>
        <taxon>Bacteria</taxon>
        <taxon>Bacillati</taxon>
        <taxon>Actinomycetota</taxon>
        <taxon>Actinomycetes</taxon>
        <taxon>Mycobacteriales</taxon>
        <taxon>Mycobacteriaceae</taxon>
        <taxon>Mycobacteroides</taxon>
    </lineage>
</organism>
<comment type="caution">
    <text evidence="2">The sequence shown here is derived from an EMBL/GenBank/DDBJ whole genome shotgun (WGS) entry which is preliminary data.</text>
</comment>
<accession>A0ABD7HG40</accession>
<dbReference type="Pfam" id="PF13787">
    <property type="entry name" value="HXXEE"/>
    <property type="match status" value="1"/>
</dbReference>
<evidence type="ECO:0000256" key="1">
    <source>
        <dbReference type="SAM" id="Phobius"/>
    </source>
</evidence>